<proteinExistence type="predicted"/>
<dbReference type="InterPro" id="IPR011008">
    <property type="entry name" value="Dimeric_a/b-barrel"/>
</dbReference>
<dbReference type="Proteomes" id="UP000249936">
    <property type="component" value="Unassembled WGS sequence"/>
</dbReference>
<reference evidence="2 3" key="1">
    <citation type="submission" date="2018-06" db="EMBL/GenBank/DDBJ databases">
        <authorList>
            <consortium name="Pathogen Informatics"/>
            <person name="Doyle S."/>
        </authorList>
    </citation>
    <scope>NUCLEOTIDE SEQUENCE [LARGE SCALE GENOMIC DNA]</scope>
    <source>
        <strain evidence="2 3">NCTC11872</strain>
    </source>
</reference>
<evidence type="ECO:0000259" key="1">
    <source>
        <dbReference type="Pfam" id="PF01037"/>
    </source>
</evidence>
<sequence length="53" mass="5955">MAGSYDFLLKLCVSDIEELNHIKNTYLTNTIGIKTLKSEIILKTVKSTTELPL</sequence>
<evidence type="ECO:0000313" key="2">
    <source>
        <dbReference type="EMBL" id="SPX41450.1"/>
    </source>
</evidence>
<dbReference type="Pfam" id="PF01037">
    <property type="entry name" value="AsnC_trans_reg"/>
    <property type="match status" value="1"/>
</dbReference>
<gene>
    <name evidence="2" type="ORF">NCTC11872_01059</name>
</gene>
<dbReference type="SUPFAM" id="SSF54909">
    <property type="entry name" value="Dimeric alpha+beta barrel"/>
    <property type="match status" value="1"/>
</dbReference>
<dbReference type="GO" id="GO:0016301">
    <property type="term" value="F:kinase activity"/>
    <property type="evidence" value="ECO:0007669"/>
    <property type="project" value="UniProtKB-KW"/>
</dbReference>
<organism evidence="2 3">
    <name type="scientific">Haemophilus influenzae</name>
    <dbReference type="NCBI Taxonomy" id="727"/>
    <lineage>
        <taxon>Bacteria</taxon>
        <taxon>Pseudomonadati</taxon>
        <taxon>Pseudomonadota</taxon>
        <taxon>Gammaproteobacteria</taxon>
        <taxon>Pasteurellales</taxon>
        <taxon>Pasteurellaceae</taxon>
        <taxon>Haemophilus</taxon>
    </lineage>
</organism>
<dbReference type="Gene3D" id="3.30.70.920">
    <property type="match status" value="1"/>
</dbReference>
<accession>A0A2X1PMH2</accession>
<name>A0A2X1PMH2_HAEIF</name>
<evidence type="ECO:0000313" key="3">
    <source>
        <dbReference type="Proteomes" id="UP000249936"/>
    </source>
</evidence>
<protein>
    <submittedName>
        <fullName evidence="2">Carbamate kinase</fullName>
    </submittedName>
</protein>
<dbReference type="AlphaFoldDB" id="A0A2X1PMH2"/>
<dbReference type="InterPro" id="IPR019887">
    <property type="entry name" value="Tscrpt_reg_AsnC/Lrp_C"/>
</dbReference>
<dbReference type="EMBL" id="UASK01000005">
    <property type="protein sequence ID" value="SPX41450.1"/>
    <property type="molecule type" value="Genomic_DNA"/>
</dbReference>
<feature type="domain" description="Transcription regulator AsnC/Lrp ligand binding" evidence="1">
    <location>
        <begin position="1"/>
        <end position="44"/>
    </location>
</feature>
<keyword evidence="2" id="KW-0808">Transferase</keyword>
<keyword evidence="2" id="KW-0418">Kinase</keyword>